<gene>
    <name evidence="1" type="ORF">ABWT76_004015</name>
</gene>
<dbReference type="AlphaFoldDB" id="A0AAU8J945"/>
<reference evidence="1" key="1">
    <citation type="submission" date="2024-07" db="EMBL/GenBank/DDBJ databases">
        <authorList>
            <person name="Kim Y.J."/>
            <person name="Jeong J.Y."/>
        </authorList>
    </citation>
    <scope>NUCLEOTIDE SEQUENCE</scope>
    <source>
        <strain evidence="1">GIHE-MW2</strain>
    </source>
</reference>
<protein>
    <submittedName>
        <fullName evidence="1">S-layer family protein</fullName>
    </submittedName>
</protein>
<accession>A0AAU8J945</accession>
<dbReference type="RefSeq" id="WP_054465240.1">
    <property type="nucleotide sequence ID" value="NZ_CP159837.1"/>
</dbReference>
<organism evidence="1">
    <name type="scientific">Planktothricoides raciborskii GIHE-MW2</name>
    <dbReference type="NCBI Taxonomy" id="2792601"/>
    <lineage>
        <taxon>Bacteria</taxon>
        <taxon>Bacillati</taxon>
        <taxon>Cyanobacteriota</taxon>
        <taxon>Cyanophyceae</taxon>
        <taxon>Oscillatoriophycideae</taxon>
        <taxon>Oscillatoriales</taxon>
        <taxon>Oscillatoriaceae</taxon>
        <taxon>Planktothricoides</taxon>
    </lineage>
</organism>
<dbReference type="EMBL" id="CP159837">
    <property type="protein sequence ID" value="XCM35342.1"/>
    <property type="molecule type" value="Genomic_DNA"/>
</dbReference>
<name>A0AAU8J945_9CYAN</name>
<sequence length="128" mass="13797">MVINNPAVNPTTGLVELPERVNDPTGQIQVGCAATQGNSFTVTGRGGLPENPTHELEEQTIWKDLQDFSQLPQTPGNISYVMGEVFLATKTPIQIEATNWRINGDGNVELVAISSRAIDSRVAAVCHK</sequence>
<evidence type="ECO:0000313" key="1">
    <source>
        <dbReference type="EMBL" id="XCM35342.1"/>
    </source>
</evidence>
<proteinExistence type="predicted"/>